<gene>
    <name evidence="2" type="ORF">UFOPK1395_00610</name>
</gene>
<evidence type="ECO:0000313" key="2">
    <source>
        <dbReference type="EMBL" id="CAB4533510.1"/>
    </source>
</evidence>
<dbReference type="InterPro" id="IPR025194">
    <property type="entry name" value="RodZ-like_C"/>
</dbReference>
<accession>A0A6J6B377</accession>
<dbReference type="Gene3D" id="1.10.260.40">
    <property type="entry name" value="lambda repressor-like DNA-binding domains"/>
    <property type="match status" value="1"/>
</dbReference>
<protein>
    <submittedName>
        <fullName evidence="2">Unannotated protein</fullName>
    </submittedName>
</protein>
<reference evidence="2" key="1">
    <citation type="submission" date="2020-05" db="EMBL/GenBank/DDBJ databases">
        <authorList>
            <person name="Chiriac C."/>
            <person name="Salcher M."/>
            <person name="Ghai R."/>
            <person name="Kavagutti S V."/>
        </authorList>
    </citation>
    <scope>NUCLEOTIDE SEQUENCE</scope>
</reference>
<dbReference type="InterPro" id="IPR050400">
    <property type="entry name" value="Bact_Cytoskel_RodZ"/>
</dbReference>
<evidence type="ECO:0000259" key="1">
    <source>
        <dbReference type="Pfam" id="PF13464"/>
    </source>
</evidence>
<dbReference type="InterPro" id="IPR010982">
    <property type="entry name" value="Lambda_DNA-bd_dom_sf"/>
</dbReference>
<dbReference type="AlphaFoldDB" id="A0A6J6B377"/>
<dbReference type="Pfam" id="PF13413">
    <property type="entry name" value="HTH_25"/>
    <property type="match status" value="1"/>
</dbReference>
<dbReference type="Pfam" id="PF13464">
    <property type="entry name" value="RodZ_C"/>
    <property type="match status" value="1"/>
</dbReference>
<dbReference type="PANTHER" id="PTHR34475:SF1">
    <property type="entry name" value="CYTOSKELETON PROTEIN RODZ"/>
    <property type="match status" value="1"/>
</dbReference>
<dbReference type="InterPro" id="IPR001387">
    <property type="entry name" value="Cro/C1-type_HTH"/>
</dbReference>
<sequence>MSLGSLITQARKSAGLSIDDLSKSTNIRGPLLRDIESNNFVNCGGETYARGHLRNIALKLGVDPQVFLTAFEDEQMQVDRSIKDLFVENNVMKKPEEARKVSWKVLATISVASLFVVGLAQIIISNTASVDIPEPIASVSATPSESANATSGTTPSEQATISTGTGVELVISAVRAKSWLFVSDAAGRTLFSGQISQGSTKTFTTDVSLNVKIGNAGGVDLTVNGKKADSIGVDGEVVSVSYGVDS</sequence>
<feature type="domain" description="Cytoskeleton protein RodZ-like C-terminal" evidence="1">
    <location>
        <begin position="175"/>
        <end position="239"/>
    </location>
</feature>
<dbReference type="SUPFAM" id="SSF47413">
    <property type="entry name" value="lambda repressor-like DNA-binding domains"/>
    <property type="match status" value="1"/>
</dbReference>
<dbReference type="CDD" id="cd00093">
    <property type="entry name" value="HTH_XRE"/>
    <property type="match status" value="1"/>
</dbReference>
<dbReference type="GO" id="GO:0003677">
    <property type="term" value="F:DNA binding"/>
    <property type="evidence" value="ECO:0007669"/>
    <property type="project" value="InterPro"/>
</dbReference>
<dbReference type="EMBL" id="CAEZSB010000050">
    <property type="protein sequence ID" value="CAB4533510.1"/>
    <property type="molecule type" value="Genomic_DNA"/>
</dbReference>
<name>A0A6J6B377_9ZZZZ</name>
<dbReference type="PANTHER" id="PTHR34475">
    <property type="match status" value="1"/>
</dbReference>
<organism evidence="2">
    <name type="scientific">freshwater metagenome</name>
    <dbReference type="NCBI Taxonomy" id="449393"/>
    <lineage>
        <taxon>unclassified sequences</taxon>
        <taxon>metagenomes</taxon>
        <taxon>ecological metagenomes</taxon>
    </lineage>
</organism>
<proteinExistence type="predicted"/>